<comment type="caution">
    <text evidence="1">The sequence shown here is derived from an EMBL/GenBank/DDBJ whole genome shotgun (WGS) entry which is preliminary data.</text>
</comment>
<evidence type="ECO:0000313" key="2">
    <source>
        <dbReference type="Proteomes" id="UP001178507"/>
    </source>
</evidence>
<gene>
    <name evidence="1" type="ORF">EVOR1521_LOCUS17985</name>
</gene>
<organism evidence="1 2">
    <name type="scientific">Effrenium voratum</name>
    <dbReference type="NCBI Taxonomy" id="2562239"/>
    <lineage>
        <taxon>Eukaryota</taxon>
        <taxon>Sar</taxon>
        <taxon>Alveolata</taxon>
        <taxon>Dinophyceae</taxon>
        <taxon>Suessiales</taxon>
        <taxon>Symbiodiniaceae</taxon>
        <taxon>Effrenium</taxon>
    </lineage>
</organism>
<accession>A0AA36IUC0</accession>
<protein>
    <submittedName>
        <fullName evidence="1">Uncharacterized protein</fullName>
    </submittedName>
</protein>
<dbReference type="EMBL" id="CAUJNA010002458">
    <property type="protein sequence ID" value="CAJ1393035.1"/>
    <property type="molecule type" value="Genomic_DNA"/>
</dbReference>
<dbReference type="AlphaFoldDB" id="A0AA36IUC0"/>
<reference evidence="1" key="1">
    <citation type="submission" date="2023-08" db="EMBL/GenBank/DDBJ databases">
        <authorList>
            <person name="Chen Y."/>
            <person name="Shah S."/>
            <person name="Dougan E. K."/>
            <person name="Thang M."/>
            <person name="Chan C."/>
        </authorList>
    </citation>
    <scope>NUCLEOTIDE SEQUENCE</scope>
</reference>
<name>A0AA36IUC0_9DINO</name>
<sequence>MGVRSCKIGLAASLSRFGRVVSMSAKPFSMGRLLRLLLPALVAAGSVDLDAIEVEAEGEAEAERAEASAPGVALEPADLLMISMVTGKEDDELTLENADEACQSHTQAGDDWHLCLKEEVEDHWAEFMDKSEGAYGFRAWLQQKGFSEGGCIYNGRRSEATKDEPYWACGYPKGKKFNALCCVDMPNVAVRTAGSKNSQNLTQAEATCKAYHTRLCEKSEKVEVKKGAKWAAWGAKGCVFEAAKKLWTCVAEDGQEDKYDALCCKDPNPLQGLWPTSMGDPYVQEDIVDCNNKALTLDGGCEEFNKRLHLCGGQLENRSGYLVHCVVDTSTNTCRPSKVQCLPESCSRACRGVR</sequence>
<dbReference type="Proteomes" id="UP001178507">
    <property type="component" value="Unassembled WGS sequence"/>
</dbReference>
<evidence type="ECO:0000313" key="1">
    <source>
        <dbReference type="EMBL" id="CAJ1393035.1"/>
    </source>
</evidence>
<proteinExistence type="predicted"/>
<keyword evidence="2" id="KW-1185">Reference proteome</keyword>